<keyword evidence="1" id="KW-1133">Transmembrane helix</keyword>
<protein>
    <recommendedName>
        <fullName evidence="4">DUF1304 domain-containing protein</fullName>
    </recommendedName>
</protein>
<sequence length="127" mass="13570">MNGHDVALVVAGIIGSGVALVHGILIQRLMVRPLASAESLFAEARVRWIVSWLLQFSTFNWFLGGLALIASIWFGPDARLVTGLLVGSSYLYGVFINFKATRGRHPAWILYGVALGLIAFGVNGSGG</sequence>
<feature type="transmembrane region" description="Helical" evidence="1">
    <location>
        <begin position="80"/>
        <end position="96"/>
    </location>
</feature>
<name>A0A3M8BWE6_9BACL</name>
<dbReference type="EMBL" id="RHHT01000089">
    <property type="protein sequence ID" value="RNB67683.1"/>
    <property type="molecule type" value="Genomic_DNA"/>
</dbReference>
<keyword evidence="1" id="KW-0812">Transmembrane</keyword>
<accession>A0A3M8BWE6</accession>
<dbReference type="RefSeq" id="WP_122915789.1">
    <property type="nucleotide sequence ID" value="NZ_RHHT01000089.1"/>
</dbReference>
<feature type="transmembrane region" description="Helical" evidence="1">
    <location>
        <begin position="6"/>
        <end position="27"/>
    </location>
</feature>
<keyword evidence="1" id="KW-0472">Membrane</keyword>
<evidence type="ECO:0000256" key="1">
    <source>
        <dbReference type="SAM" id="Phobius"/>
    </source>
</evidence>
<evidence type="ECO:0000313" key="3">
    <source>
        <dbReference type="Proteomes" id="UP000281915"/>
    </source>
</evidence>
<evidence type="ECO:0008006" key="4">
    <source>
        <dbReference type="Google" id="ProtNLM"/>
    </source>
</evidence>
<dbReference type="Proteomes" id="UP000281915">
    <property type="component" value="Unassembled WGS sequence"/>
</dbReference>
<evidence type="ECO:0000313" key="2">
    <source>
        <dbReference type="EMBL" id="RNB67683.1"/>
    </source>
</evidence>
<reference evidence="2 3" key="1">
    <citation type="submission" date="2018-10" db="EMBL/GenBank/DDBJ databases">
        <title>Phylogenomics of Brevibacillus.</title>
        <authorList>
            <person name="Dunlap C."/>
        </authorList>
    </citation>
    <scope>NUCLEOTIDE SEQUENCE [LARGE SCALE GENOMIC DNA]</scope>
    <source>
        <strain evidence="2 3">JCM 15085</strain>
    </source>
</reference>
<proteinExistence type="predicted"/>
<organism evidence="2 3">
    <name type="scientific">Brevibacillus panacihumi</name>
    <dbReference type="NCBI Taxonomy" id="497735"/>
    <lineage>
        <taxon>Bacteria</taxon>
        <taxon>Bacillati</taxon>
        <taxon>Bacillota</taxon>
        <taxon>Bacilli</taxon>
        <taxon>Bacillales</taxon>
        <taxon>Paenibacillaceae</taxon>
        <taxon>Brevibacillus</taxon>
    </lineage>
</organism>
<gene>
    <name evidence="2" type="ORF">EDM58_25250</name>
</gene>
<feature type="transmembrane region" description="Helical" evidence="1">
    <location>
        <begin position="108"/>
        <end position="126"/>
    </location>
</feature>
<dbReference type="AlphaFoldDB" id="A0A3M8BWE6"/>
<feature type="transmembrane region" description="Helical" evidence="1">
    <location>
        <begin position="48"/>
        <end position="74"/>
    </location>
</feature>
<comment type="caution">
    <text evidence="2">The sequence shown here is derived from an EMBL/GenBank/DDBJ whole genome shotgun (WGS) entry which is preliminary data.</text>
</comment>